<feature type="region of interest" description="Disordered" evidence="1">
    <location>
        <begin position="1007"/>
        <end position="1037"/>
    </location>
</feature>
<dbReference type="Gene3D" id="1.20.1270.60">
    <property type="entry name" value="Arfaptin homology (AH) domain/BAR domain"/>
    <property type="match status" value="1"/>
</dbReference>
<feature type="region of interest" description="Disordered" evidence="1">
    <location>
        <begin position="2040"/>
        <end position="2089"/>
    </location>
</feature>
<dbReference type="InterPro" id="IPR001331">
    <property type="entry name" value="GDS_CDC24_CS"/>
</dbReference>
<feature type="compositionally biased region" description="Polar residues" evidence="1">
    <location>
        <begin position="767"/>
        <end position="779"/>
    </location>
</feature>
<feature type="region of interest" description="Disordered" evidence="1">
    <location>
        <begin position="1080"/>
        <end position="1136"/>
    </location>
</feature>
<feature type="compositionally biased region" description="Polar residues" evidence="1">
    <location>
        <begin position="288"/>
        <end position="298"/>
    </location>
</feature>
<dbReference type="SUPFAM" id="SSF103657">
    <property type="entry name" value="BAR/IMD domain-like"/>
    <property type="match status" value="1"/>
</dbReference>
<dbReference type="GO" id="GO:0035556">
    <property type="term" value="P:intracellular signal transduction"/>
    <property type="evidence" value="ECO:0007669"/>
    <property type="project" value="InterPro"/>
</dbReference>
<dbReference type="InterPro" id="IPR035899">
    <property type="entry name" value="DBL_dom_sf"/>
</dbReference>
<feature type="compositionally biased region" description="Low complexity" evidence="1">
    <location>
        <begin position="269"/>
        <end position="282"/>
    </location>
</feature>
<feature type="compositionally biased region" description="Low complexity" evidence="1">
    <location>
        <begin position="87"/>
        <end position="102"/>
    </location>
</feature>
<feature type="compositionally biased region" description="Polar residues" evidence="1">
    <location>
        <begin position="913"/>
        <end position="941"/>
    </location>
</feature>
<feature type="region of interest" description="Disordered" evidence="1">
    <location>
        <begin position="842"/>
        <end position="993"/>
    </location>
</feature>
<dbReference type="PANTHER" id="PTHR22834">
    <property type="entry name" value="NUCLEAR FUSION PROTEIN FUS2"/>
    <property type="match status" value="1"/>
</dbReference>
<feature type="compositionally biased region" description="Basic and acidic residues" evidence="1">
    <location>
        <begin position="399"/>
        <end position="417"/>
    </location>
</feature>
<feature type="compositionally biased region" description="Polar residues" evidence="1">
    <location>
        <begin position="1009"/>
        <end position="1020"/>
    </location>
</feature>
<feature type="compositionally biased region" description="Polar residues" evidence="1">
    <location>
        <begin position="1283"/>
        <end position="1295"/>
    </location>
</feature>
<feature type="compositionally biased region" description="Polar residues" evidence="1">
    <location>
        <begin position="154"/>
        <end position="165"/>
    </location>
</feature>
<dbReference type="VEuPathDB" id="FungiDB:sr15363"/>
<feature type="compositionally biased region" description="Polar residues" evidence="1">
    <location>
        <begin position="681"/>
        <end position="697"/>
    </location>
</feature>
<dbReference type="GO" id="GO:0005085">
    <property type="term" value="F:guanyl-nucleotide exchange factor activity"/>
    <property type="evidence" value="ECO:0007669"/>
    <property type="project" value="InterPro"/>
</dbReference>
<feature type="compositionally biased region" description="Polar residues" evidence="1">
    <location>
        <begin position="596"/>
        <end position="616"/>
    </location>
</feature>
<dbReference type="eggNOG" id="KOG3519">
    <property type="taxonomic scope" value="Eukaryota"/>
</dbReference>
<feature type="compositionally biased region" description="Low complexity" evidence="1">
    <location>
        <begin position="445"/>
        <end position="457"/>
    </location>
</feature>
<dbReference type="PROSITE" id="PS00741">
    <property type="entry name" value="DH_1"/>
    <property type="match status" value="1"/>
</dbReference>
<gene>
    <name evidence="3" type="ORF">sr15363</name>
</gene>
<dbReference type="Gene3D" id="1.20.900.10">
    <property type="entry name" value="Dbl homology (DH) domain"/>
    <property type="match status" value="2"/>
</dbReference>
<dbReference type="Pfam" id="PF00621">
    <property type="entry name" value="RhoGEF"/>
    <property type="match status" value="1"/>
</dbReference>
<feature type="compositionally biased region" description="Polar residues" evidence="1">
    <location>
        <begin position="331"/>
        <end position="345"/>
    </location>
</feature>
<reference evidence="3 4" key="1">
    <citation type="journal article" date="2010" name="Science">
        <title>Pathogenicity determinants in smut fungi revealed by genome comparison.</title>
        <authorList>
            <person name="Schirawski J."/>
            <person name="Mannhaupt G."/>
            <person name="Muench K."/>
            <person name="Brefort T."/>
            <person name="Schipper K."/>
            <person name="Doehlemann G."/>
            <person name="Di Stasio M."/>
            <person name="Roessel N."/>
            <person name="Mendoza-Mendoza A."/>
            <person name="Pester D."/>
            <person name="Mueller O."/>
            <person name="Winterberg B."/>
            <person name="Meyer E."/>
            <person name="Ghareeb H."/>
            <person name="Wollenberg T."/>
            <person name="Muensterkoetter M."/>
            <person name="Wong P."/>
            <person name="Walter M."/>
            <person name="Stukenbrock E."/>
            <person name="Gueldener U."/>
            <person name="Kahmann R."/>
        </authorList>
    </citation>
    <scope>NUCLEOTIDE SEQUENCE [LARGE SCALE GENOMIC DNA]</scope>
    <source>
        <strain evidence="4">SRZ2</strain>
    </source>
</reference>
<feature type="compositionally biased region" description="Low complexity" evidence="1">
    <location>
        <begin position="1088"/>
        <end position="1105"/>
    </location>
</feature>
<feature type="region of interest" description="Disordered" evidence="1">
    <location>
        <begin position="766"/>
        <end position="823"/>
    </location>
</feature>
<feature type="compositionally biased region" description="Basic and acidic residues" evidence="1">
    <location>
        <begin position="2053"/>
        <end position="2063"/>
    </location>
</feature>
<feature type="compositionally biased region" description="Low complexity" evidence="1">
    <location>
        <begin position="307"/>
        <end position="330"/>
    </location>
</feature>
<dbReference type="InterPro" id="IPR027267">
    <property type="entry name" value="AH/BAR_dom_sf"/>
</dbReference>
<dbReference type="EMBL" id="FQ311435">
    <property type="protein sequence ID" value="CBQ69294.1"/>
    <property type="molecule type" value="Genomic_DNA"/>
</dbReference>
<dbReference type="HOGENOM" id="CLU_231217_0_0_1"/>
<proteinExistence type="predicted"/>
<feature type="compositionally biased region" description="Low complexity" evidence="1">
    <location>
        <begin position="478"/>
        <end position="494"/>
    </location>
</feature>
<organism evidence="3 4">
    <name type="scientific">Sporisorium reilianum (strain SRZ2)</name>
    <name type="common">Maize head smut fungus</name>
    <dbReference type="NCBI Taxonomy" id="999809"/>
    <lineage>
        <taxon>Eukaryota</taxon>
        <taxon>Fungi</taxon>
        <taxon>Dikarya</taxon>
        <taxon>Basidiomycota</taxon>
        <taxon>Ustilaginomycotina</taxon>
        <taxon>Ustilaginomycetes</taxon>
        <taxon>Ustilaginales</taxon>
        <taxon>Ustilaginaceae</taxon>
        <taxon>Sporisorium</taxon>
    </lineage>
</organism>
<feature type="region of interest" description="Disordered" evidence="1">
    <location>
        <begin position="567"/>
        <end position="731"/>
    </location>
</feature>
<dbReference type="OrthoDB" id="10256089at2759"/>
<feature type="compositionally biased region" description="Polar residues" evidence="1">
    <location>
        <begin position="28"/>
        <end position="54"/>
    </location>
</feature>
<feature type="compositionally biased region" description="Low complexity" evidence="1">
    <location>
        <begin position="7"/>
        <end position="22"/>
    </location>
</feature>
<dbReference type="Proteomes" id="UP000008867">
    <property type="component" value="Chromosome 14"/>
</dbReference>
<dbReference type="InterPro" id="IPR051492">
    <property type="entry name" value="Dynamin-Rho_GEF"/>
</dbReference>
<evidence type="ECO:0000313" key="4">
    <source>
        <dbReference type="Proteomes" id="UP000008867"/>
    </source>
</evidence>
<accession>E6ZPY7</accession>
<feature type="compositionally biased region" description="Low complexity" evidence="1">
    <location>
        <begin position="698"/>
        <end position="714"/>
    </location>
</feature>
<dbReference type="GO" id="GO:0005737">
    <property type="term" value="C:cytoplasm"/>
    <property type="evidence" value="ECO:0007669"/>
    <property type="project" value="TreeGrafter"/>
</dbReference>
<feature type="compositionally biased region" description="Low complexity" evidence="1">
    <location>
        <begin position="1296"/>
        <end position="1328"/>
    </location>
</feature>
<feature type="compositionally biased region" description="Low complexity" evidence="1">
    <location>
        <begin position="109"/>
        <end position="120"/>
    </location>
</feature>
<dbReference type="SMART" id="SM00325">
    <property type="entry name" value="RhoGEF"/>
    <property type="match status" value="1"/>
</dbReference>
<dbReference type="GO" id="GO:0032955">
    <property type="term" value="P:regulation of division septum assembly"/>
    <property type="evidence" value="ECO:0007669"/>
    <property type="project" value="TreeGrafter"/>
</dbReference>
<feature type="compositionally biased region" description="Polar residues" evidence="1">
    <location>
        <begin position="801"/>
        <end position="821"/>
    </location>
</feature>
<feature type="region of interest" description="Disordered" evidence="1">
    <location>
        <begin position="1340"/>
        <end position="1359"/>
    </location>
</feature>
<dbReference type="PANTHER" id="PTHR22834:SF20">
    <property type="entry name" value="SH3 DOMAIN-CONTAINING PROTEIN"/>
    <property type="match status" value="1"/>
</dbReference>
<feature type="region of interest" description="Disordered" evidence="1">
    <location>
        <begin position="1283"/>
        <end position="1335"/>
    </location>
</feature>
<keyword evidence="4" id="KW-1185">Reference proteome</keyword>
<protein>
    <recommendedName>
        <fullName evidence="2">DH domain-containing protein</fullName>
    </recommendedName>
</protein>
<feature type="region of interest" description="Disordered" evidence="1">
    <location>
        <begin position="1"/>
        <end position="353"/>
    </location>
</feature>
<dbReference type="SUPFAM" id="SSF48065">
    <property type="entry name" value="DBL homology domain (DH-domain)"/>
    <property type="match status" value="1"/>
</dbReference>
<feature type="compositionally biased region" description="Polar residues" evidence="1">
    <location>
        <begin position="641"/>
        <end position="660"/>
    </location>
</feature>
<feature type="region of interest" description="Disordered" evidence="1">
    <location>
        <begin position="1963"/>
        <end position="1987"/>
    </location>
</feature>
<dbReference type="CDD" id="cd00160">
    <property type="entry name" value="RhoGEF"/>
    <property type="match status" value="1"/>
</dbReference>
<evidence type="ECO:0000259" key="2">
    <source>
        <dbReference type="PROSITE" id="PS50010"/>
    </source>
</evidence>
<feature type="region of interest" description="Disordered" evidence="1">
    <location>
        <begin position="1230"/>
        <end position="1267"/>
    </location>
</feature>
<feature type="compositionally biased region" description="Low complexity" evidence="1">
    <location>
        <begin position="220"/>
        <end position="247"/>
    </location>
</feature>
<dbReference type="PROSITE" id="PS50010">
    <property type="entry name" value="DH_2"/>
    <property type="match status" value="1"/>
</dbReference>
<dbReference type="FunFam" id="1.20.900.10:FF:000084">
    <property type="entry name" value="Kalirin RhoGEF kinase a"/>
    <property type="match status" value="1"/>
</dbReference>
<feature type="compositionally biased region" description="Polar residues" evidence="1">
    <location>
        <begin position="852"/>
        <end position="884"/>
    </location>
</feature>
<name>E6ZPY7_SPORE</name>
<dbReference type="GO" id="GO:0031991">
    <property type="term" value="P:regulation of actomyosin contractile ring contraction"/>
    <property type="evidence" value="ECO:0007669"/>
    <property type="project" value="TreeGrafter"/>
</dbReference>
<feature type="region of interest" description="Disordered" evidence="1">
    <location>
        <begin position="471"/>
        <end position="554"/>
    </location>
</feature>
<feature type="compositionally biased region" description="Polar residues" evidence="1">
    <location>
        <begin position="174"/>
        <end position="202"/>
    </location>
</feature>
<feature type="compositionally biased region" description="Polar residues" evidence="1">
    <location>
        <begin position="1230"/>
        <end position="1254"/>
    </location>
</feature>
<feature type="compositionally biased region" description="Polar residues" evidence="1">
    <location>
        <begin position="369"/>
        <end position="386"/>
    </location>
</feature>
<evidence type="ECO:0000256" key="1">
    <source>
        <dbReference type="SAM" id="MobiDB-lite"/>
    </source>
</evidence>
<feature type="compositionally biased region" description="Low complexity" evidence="1">
    <location>
        <begin position="70"/>
        <end position="79"/>
    </location>
</feature>
<dbReference type="InterPro" id="IPR000219">
    <property type="entry name" value="DH_dom"/>
</dbReference>
<feature type="region of interest" description="Disordered" evidence="1">
    <location>
        <begin position="2006"/>
        <end position="2026"/>
    </location>
</feature>
<feature type="compositionally biased region" description="Polar residues" evidence="1">
    <location>
        <begin position="530"/>
        <end position="554"/>
    </location>
</feature>
<sequence>MHYAATLSLPRSIPSSSRSPLLEATPRAQRSLSPSGLAASPTNRRPSYGNQLSVPGSAPGVDADSPFDQSSLASSPGGSSRHRRGSRSSILASASEAAAGTASDRESTRSASSSSRIGPSTPKQKARRPSRAEDVERNASPVPFYSSFEAPLTSPRQSRQGSMQAESARIPNLPRSSSPTHLAAPHSSSNGSFRAPPSSKNKSASRDHVPPNDATPTKRSVSAQQQASTNASASSSSHSMRSLSAHSWQQPNSPTRDPPSSRGTDTKASPSRSASSSGAGDSLDSRQRSISASRSTNLLKRPDDTTTTRPRSKSSTSSSSTKPHRSQPSSAAQQVDTPALSSQSAKALAPAPSKLSLRSRIFGGLKPTNLASPTASSFGSGTETPSPRSPYFSPSIHSEGSHSDHNPREYGDSHFLDPNKPSSHYAESSHSHGRADDDDTGDLNANAATARKSSAASSFLRKTMRFKDKPAFLKSRPSVSSMNSDSAASTSTSVPRSPLDPPANSDAEDAARNNSIYKQVSGRRGLQYRQAASEQSTSADGPSSQPRSLSTATQGEHVQNAISLLPAVTERDLEGSPNLQRSRSYRATSRADRQDSSSPTIKSRSNELGATSQQMAASPVEAGARSRIPRSSSLHGYVGRNSPSTGTPSQTISEQAADVTSSPRRRPRSGSDHSFAPHIQPRTTSSPIQTSARRPTTAQASPSPSLGASSTSRPTQRASRPKTAEGGHAYSGSLSSLRDILMVANAISEEGAVYHTPEKAQMARFESNGSLSSAANTAASPGDHKRPGLPPKNPLRKQRPSGASVTSTPSVSGNSPASVHTTGVFAGPSMARAADDRLLRPTPKEAAPVPPTSASGSTPSLTDFRTPTPGSAQLSPVQRQTSGDYFQARESVASHDASLAHVPARSPGLAHGTRSTSSSPAQASFASTTQQLSRAPSTDSTVGWVPRRHERSASDATSSFTDLRNPLGMGASTPSLHSETSSGTKKKKEGSGSKIFSFARDITHREGSNDANATLTNSGTFRLGRSSKSKKADASSRPVIRRLYDGPLESEAAVIAASHAAANGLHSPLQYTSGVSPGSSVVDLQAASGTGPRTPGSISTPGSSGHRPSPGNLVRSASSSGSTARDLLSPASGNLLTPQLGNNGSASFLPRSPSFAVPAWSVPQDDLSQEQKRLVKRWFVLRELLETEKAYASDLAVARDIYLARAKMRAGITSPLSPLSVRSASIFSQLASPEPSTHSRSSQPHLQQRGSASVASPGPSVHPGRTSLPQRALFRNASADGTANATLASPSSVNQTASSASLTSSNPSNRSSTFTVSSQSSQTSDTSQFALSGHPTLATGLPSQFSIDGKAMSPTSAHTPISGTPAMLPNAGASPFSSMPATPSIATPSGILSPGFAGSGEALSPGSPDAPFSASDVRIIFAQLETCAAFADEMVVLLEGAVGKICAGTAEEAGQLLAQGKVTEEAETDRVGQAFLKLMPRIEQVYSAYCSRHEASMARLQELLTTQPKVAAFLSECTQAARTYTNAWDLSSLLIKPVQRVLKYPLLLSQILASTSSKHPDMESLSAASVEIQKVADNINEVKKRKDLVEQIVSGKSIKCSTSQRMQHGATKKLLRRQEKVKKLVVGRAEDVLVDDTQYKALVVQFRQLEKATGSFARRCTGWSSSVKDAHVAQLRLLERWCHAYAVDEITAGTEAENRLRAYAQLVEDTMLGEYWAQLDVEIRTSLTPAVHRITALFALPQSVIAKRDDREPDYTRYRAEITRGGSKSVDKRLTESATAFIALHTQLMNELPQFNYGVQTLLDLCIESLSRTQASYHLRVHRALIGFWQNFGPEGNTDIAHNAETDEKSMRHVNPVKLFWPLHSNIAGFAESLGIVGGVALDERRPSHSASVGVPSRSASVSVDSDLLAVGNLSPSSTTHFSPLQSAGALPDAEFASSVPDASSMSQKIESITAAGSEEMLDTIGTRPSPSPYATPPLGSYRGASASPQLRQPALLGSPAPIGTGLLAGGTQQGQQPALRTTKSGGGFIGLLRSVGSSSAVGSRKNSQSIDTSHDSFVDSHGSDPPTPISKDTPIAGDSPAVGEPVAPPTLPALTFNSGFFGQSDAVFDSASAHGLGVDTGDEQPAAERGAGRAGKVMGTMAAVANSPSRDAATKNGHPFVEYAVGDLFRVSDHDGVHLFGHSEHGVSGWVERENFVPLS</sequence>
<evidence type="ECO:0000313" key="3">
    <source>
        <dbReference type="EMBL" id="CBQ69294.1"/>
    </source>
</evidence>
<feature type="domain" description="DH" evidence="2">
    <location>
        <begin position="1176"/>
        <end position="1582"/>
    </location>
</feature>
<feature type="region of interest" description="Disordered" evidence="1">
    <location>
        <begin position="368"/>
        <end position="457"/>
    </location>
</feature>
<feature type="compositionally biased region" description="Polar residues" evidence="1">
    <location>
        <begin position="577"/>
        <end position="587"/>
    </location>
</feature>